<evidence type="ECO:0000313" key="1">
    <source>
        <dbReference type="EMBL" id="VEN51139.1"/>
    </source>
</evidence>
<feature type="non-terminal residue" evidence="1">
    <location>
        <position position="96"/>
    </location>
</feature>
<name>A0A653CTX4_CALMS</name>
<proteinExistence type="predicted"/>
<gene>
    <name evidence="1" type="ORF">CALMAC_LOCUS11686</name>
</gene>
<evidence type="ECO:0008006" key="3">
    <source>
        <dbReference type="Google" id="ProtNLM"/>
    </source>
</evidence>
<dbReference type="Proteomes" id="UP000410492">
    <property type="component" value="Unassembled WGS sequence"/>
</dbReference>
<evidence type="ECO:0000313" key="2">
    <source>
        <dbReference type="Proteomes" id="UP000410492"/>
    </source>
</evidence>
<accession>A0A653CTX4</accession>
<organism evidence="1 2">
    <name type="scientific">Callosobruchus maculatus</name>
    <name type="common">Southern cowpea weevil</name>
    <name type="synonym">Pulse bruchid</name>
    <dbReference type="NCBI Taxonomy" id="64391"/>
    <lineage>
        <taxon>Eukaryota</taxon>
        <taxon>Metazoa</taxon>
        <taxon>Ecdysozoa</taxon>
        <taxon>Arthropoda</taxon>
        <taxon>Hexapoda</taxon>
        <taxon>Insecta</taxon>
        <taxon>Pterygota</taxon>
        <taxon>Neoptera</taxon>
        <taxon>Endopterygota</taxon>
        <taxon>Coleoptera</taxon>
        <taxon>Polyphaga</taxon>
        <taxon>Cucujiformia</taxon>
        <taxon>Chrysomeloidea</taxon>
        <taxon>Chrysomelidae</taxon>
        <taxon>Bruchinae</taxon>
        <taxon>Bruchini</taxon>
        <taxon>Callosobruchus</taxon>
    </lineage>
</organism>
<keyword evidence="2" id="KW-1185">Reference proteome</keyword>
<protein>
    <recommendedName>
        <fullName evidence="3">Transposase Tc1-like domain-containing protein</fullName>
    </recommendedName>
</protein>
<sequence>SAIGHAWRVATGRQLSKRTIYRTIRTYGLLSCRPRLVLSLTNRYRQLQLTRCQKRALWNEVWDYIIFSDEPRRGERRQLQFRVDRETALTRGVMAW</sequence>
<dbReference type="EMBL" id="CAACVG010008808">
    <property type="protein sequence ID" value="VEN51139.1"/>
    <property type="molecule type" value="Genomic_DNA"/>
</dbReference>
<dbReference type="OrthoDB" id="6777024at2759"/>
<dbReference type="AlphaFoldDB" id="A0A653CTX4"/>
<feature type="non-terminal residue" evidence="1">
    <location>
        <position position="1"/>
    </location>
</feature>
<reference evidence="1 2" key="1">
    <citation type="submission" date="2019-01" db="EMBL/GenBank/DDBJ databases">
        <authorList>
            <person name="Sayadi A."/>
        </authorList>
    </citation>
    <scope>NUCLEOTIDE SEQUENCE [LARGE SCALE GENOMIC DNA]</scope>
</reference>